<proteinExistence type="predicted"/>
<protein>
    <submittedName>
        <fullName evidence="1">Uncharacterized protein</fullName>
    </submittedName>
</protein>
<comment type="caution">
    <text evidence="1">The sequence shown here is derived from an EMBL/GenBank/DDBJ whole genome shotgun (WGS) entry which is preliminary data.</text>
</comment>
<keyword evidence="2" id="KW-1185">Reference proteome</keyword>
<gene>
    <name evidence="1" type="ORF">APZ42_008946</name>
</gene>
<dbReference type="EMBL" id="LRGB01024268">
    <property type="protein sequence ID" value="KZR96618.1"/>
    <property type="molecule type" value="Genomic_DNA"/>
</dbReference>
<dbReference type="AlphaFoldDB" id="A0A164EBA1"/>
<organism evidence="1 2">
    <name type="scientific">Daphnia magna</name>
    <dbReference type="NCBI Taxonomy" id="35525"/>
    <lineage>
        <taxon>Eukaryota</taxon>
        <taxon>Metazoa</taxon>
        <taxon>Ecdysozoa</taxon>
        <taxon>Arthropoda</taxon>
        <taxon>Crustacea</taxon>
        <taxon>Branchiopoda</taxon>
        <taxon>Diplostraca</taxon>
        <taxon>Cladocera</taxon>
        <taxon>Anomopoda</taxon>
        <taxon>Daphniidae</taxon>
        <taxon>Daphnia</taxon>
    </lineage>
</organism>
<accession>A0A164EBA1</accession>
<dbReference type="Proteomes" id="UP000076858">
    <property type="component" value="Unassembled WGS sequence"/>
</dbReference>
<name>A0A164EBA1_9CRUS</name>
<reference evidence="1 2" key="1">
    <citation type="submission" date="2016-03" db="EMBL/GenBank/DDBJ databases">
        <title>EvidentialGene: Evidence-directed Construction of Genes on Genomes.</title>
        <authorList>
            <person name="Gilbert D.G."/>
            <person name="Choi J.-H."/>
            <person name="Mockaitis K."/>
            <person name="Colbourne J."/>
            <person name="Pfrender M."/>
        </authorList>
    </citation>
    <scope>NUCLEOTIDE SEQUENCE [LARGE SCALE GENOMIC DNA]</scope>
    <source>
        <strain evidence="1 2">Xinb3</strain>
        <tissue evidence="1">Complete organism</tissue>
    </source>
</reference>
<sequence>MSVELDVVSSDSDVFFSSLALVAERGCLNLVHLACQKGEKGDWDNFYFLAHHRGSRRIMKDVFRLAEDNCIYFFFIFLCAPMKTNLILDV</sequence>
<evidence type="ECO:0000313" key="1">
    <source>
        <dbReference type="EMBL" id="KZR96618.1"/>
    </source>
</evidence>
<evidence type="ECO:0000313" key="2">
    <source>
        <dbReference type="Proteomes" id="UP000076858"/>
    </source>
</evidence>